<evidence type="ECO:0000259" key="1">
    <source>
        <dbReference type="Pfam" id="PF00078"/>
    </source>
</evidence>
<dbReference type="RefSeq" id="WP_311797587.1">
    <property type="nucleotide sequence ID" value="NZ_JARQAI010000033.1"/>
</dbReference>
<feature type="domain" description="Reverse transcriptase" evidence="1">
    <location>
        <begin position="152"/>
        <end position="317"/>
    </location>
</feature>
<accession>A0AAE4I3E9</accession>
<proteinExistence type="predicted"/>
<dbReference type="EMBL" id="JARQAI010000033">
    <property type="protein sequence ID" value="MDT2738188.1"/>
    <property type="molecule type" value="Genomic_DNA"/>
</dbReference>
<dbReference type="CDD" id="cd01646">
    <property type="entry name" value="RT_Bac_retron_I"/>
    <property type="match status" value="1"/>
</dbReference>
<keyword evidence="2" id="KW-0695">RNA-directed DNA polymerase</keyword>
<comment type="caution">
    <text evidence="2">The sequence shown here is derived from an EMBL/GenBank/DDBJ whole genome shotgun (WGS) entry which is preliminary data.</text>
</comment>
<gene>
    <name evidence="2" type="ORF">P7H00_13845</name>
</gene>
<evidence type="ECO:0000313" key="3">
    <source>
        <dbReference type="Proteomes" id="UP001180842"/>
    </source>
</evidence>
<sequence length="604" mass="71027">MISINKELEIIVEQFASSYLPPFLDCFSGTEQFLKKISKNEIDIFKRSKSEIYVSIDKSKINIPKYIYNKGAESIKYFSFKNDLSKRPMGIANPLWFFCFAYNIIMAEIDWIEDFYHNDENASRYLFHSNSPILGRENISRFEYDDQDNILIKERLSGFVNEKQMNVAFNKNKEKTMRIEGTNPLFMQTDIESYYQNIYTHQLSMLSDREPYNSIANKKDSLKEFFSFLDEYNMGINDNHTKGILQGPISSSISAEFLGVHLDYMIQVDNPDVAFVRYVDDFTFFSTDASDLEKQIEVLDRTFRKMGLARKVEKTHIDKGFPPSKEADLNNILYYFPFLDEKKDIHQLNDEDISSLRTYIFRLVQEERVPQIRALLTMLRKYVDKNYEANKMHIKQSIYLVPLLLKLEYSFPIVSTHVNRLITSICNRSEKKELKRIINILIDNIDYVESHYAETEIQIWHYYVITSFCTANLRKQLLRKVLKRSKKDPHSTDPIILSFFVKSNCTENYAIYSYVKSYYMACCGYDMKSTNLKGIGSSAWWLVFVRLYQYVKRQQKQLSIKGIKPNEEFKRMSKKVNQLFVTKNKPNYSELGIFIDLLNGGGAK</sequence>
<evidence type="ECO:0000313" key="2">
    <source>
        <dbReference type="EMBL" id="MDT2738188.1"/>
    </source>
</evidence>
<keyword evidence="2" id="KW-0808">Transferase</keyword>
<keyword evidence="2" id="KW-0548">Nucleotidyltransferase</keyword>
<dbReference type="AlphaFoldDB" id="A0AAE4I3E9"/>
<name>A0AAE4I3E9_9ENTE</name>
<reference evidence="2" key="1">
    <citation type="submission" date="2023-03" db="EMBL/GenBank/DDBJ databases">
        <authorList>
            <person name="Shen W."/>
            <person name="Cai J."/>
        </authorList>
    </citation>
    <scope>NUCLEOTIDE SEQUENCE</scope>
    <source>
        <strain evidence="2">P69-2</strain>
    </source>
</reference>
<protein>
    <submittedName>
        <fullName evidence="2">RNA-directed DNA polymerase</fullName>
    </submittedName>
</protein>
<dbReference type="Proteomes" id="UP001180842">
    <property type="component" value="Unassembled WGS sequence"/>
</dbReference>
<dbReference type="InterPro" id="IPR000477">
    <property type="entry name" value="RT_dom"/>
</dbReference>
<dbReference type="GO" id="GO:0003964">
    <property type="term" value="F:RNA-directed DNA polymerase activity"/>
    <property type="evidence" value="ECO:0007669"/>
    <property type="project" value="UniProtKB-KW"/>
</dbReference>
<organism evidence="2 3">
    <name type="scientific">Enterococcus pseudoavium</name>
    <dbReference type="NCBI Taxonomy" id="44007"/>
    <lineage>
        <taxon>Bacteria</taxon>
        <taxon>Bacillati</taxon>
        <taxon>Bacillota</taxon>
        <taxon>Bacilli</taxon>
        <taxon>Lactobacillales</taxon>
        <taxon>Enterococcaceae</taxon>
        <taxon>Enterococcus</taxon>
    </lineage>
</organism>
<dbReference type="Pfam" id="PF00078">
    <property type="entry name" value="RVT_1"/>
    <property type="match status" value="1"/>
</dbReference>